<dbReference type="STRING" id="656519.Halsa_1191"/>
<dbReference type="PANTHER" id="PTHR43619:SF2">
    <property type="entry name" value="S-ADENOSYL-L-METHIONINE-DEPENDENT METHYLTRANSFERASES SUPERFAMILY PROTEIN"/>
    <property type="match status" value="1"/>
</dbReference>
<dbReference type="KEGG" id="has:Halsa_1191"/>
<keyword evidence="3" id="KW-0472">Membrane</keyword>
<evidence type="ECO:0000313" key="4">
    <source>
        <dbReference type="EMBL" id="ADQ14622.1"/>
    </source>
</evidence>
<reference evidence="4 5" key="1">
    <citation type="submission" date="2010-11" db="EMBL/GenBank/DDBJ databases">
        <title>Complete sequence of Halanaerobium sp. sapolanicus.</title>
        <authorList>
            <consortium name="US DOE Joint Genome Institute"/>
            <person name="Lucas S."/>
            <person name="Copeland A."/>
            <person name="Lapidus A."/>
            <person name="Cheng J.-F."/>
            <person name="Bruce D."/>
            <person name="Goodwin L."/>
            <person name="Pitluck S."/>
            <person name="Davenport K."/>
            <person name="Detter J.C."/>
            <person name="Han C."/>
            <person name="Tapia R."/>
            <person name="Land M."/>
            <person name="Hauser L."/>
            <person name="Jeffries C."/>
            <person name="Kyrpides N."/>
            <person name="Ivanova N."/>
            <person name="Mikhailova N."/>
            <person name="Begemann M.B."/>
            <person name="Mormile M.R."/>
            <person name="Wall J.D."/>
            <person name="Elias D.A."/>
            <person name="Woyke T."/>
        </authorList>
    </citation>
    <scope>NUCLEOTIDE SEQUENCE [LARGE SCALE GENOMIC DNA]</scope>
    <source>
        <strain evidence="5">sapolanicus</strain>
    </source>
</reference>
<feature type="transmembrane region" description="Helical" evidence="3">
    <location>
        <begin position="12"/>
        <end position="40"/>
    </location>
</feature>
<keyword evidence="5" id="KW-1185">Reference proteome</keyword>
<evidence type="ECO:0000256" key="1">
    <source>
        <dbReference type="ARBA" id="ARBA00022603"/>
    </source>
</evidence>
<keyword evidence="2" id="KW-0808">Transferase</keyword>
<dbReference type="eggNOG" id="COG3315">
    <property type="taxonomic scope" value="Bacteria"/>
</dbReference>
<dbReference type="InterPro" id="IPR029063">
    <property type="entry name" value="SAM-dependent_MTases_sf"/>
</dbReference>
<evidence type="ECO:0000256" key="3">
    <source>
        <dbReference type="SAM" id="Phobius"/>
    </source>
</evidence>
<dbReference type="GO" id="GO:0008168">
    <property type="term" value="F:methyltransferase activity"/>
    <property type="evidence" value="ECO:0007669"/>
    <property type="project" value="UniProtKB-KW"/>
</dbReference>
<organism evidence="4 5">
    <name type="scientific">Halanaerobium hydrogeniformans</name>
    <name type="common">Halanaerobium sp. (strain sapolanicus)</name>
    <dbReference type="NCBI Taxonomy" id="656519"/>
    <lineage>
        <taxon>Bacteria</taxon>
        <taxon>Bacillati</taxon>
        <taxon>Bacillota</taxon>
        <taxon>Clostridia</taxon>
        <taxon>Halanaerobiales</taxon>
        <taxon>Halanaerobiaceae</taxon>
        <taxon>Halanaerobium</taxon>
    </lineage>
</organism>
<dbReference type="InterPro" id="IPR007213">
    <property type="entry name" value="Ppm1/Ppm2/Tcmp"/>
</dbReference>
<dbReference type="PANTHER" id="PTHR43619">
    <property type="entry name" value="S-ADENOSYL-L-METHIONINE-DEPENDENT METHYLTRANSFERASE YKTD-RELATED"/>
    <property type="match status" value="1"/>
</dbReference>
<name>E4RK70_HALHG</name>
<keyword evidence="3" id="KW-0812">Transmembrane</keyword>
<dbReference type="AlphaFoldDB" id="E4RK70"/>
<reference evidence="4 5" key="2">
    <citation type="journal article" date="2011" name="J. Bacteriol.">
        <title>Complete Genome Sequence of the Haloalkaliphilic, Hydrogen Producing Halanaerobium hydrogenoformans.</title>
        <authorList>
            <person name="Brown S.D."/>
            <person name="Begemann M.B."/>
            <person name="Mormile M.R."/>
            <person name="Wall J.D."/>
            <person name="Han C.S."/>
            <person name="Goodwin L.A."/>
            <person name="Pitluck S."/>
            <person name="Land M.L."/>
            <person name="Hauser L.J."/>
            <person name="Elias D.A."/>
        </authorList>
    </citation>
    <scope>NUCLEOTIDE SEQUENCE [LARGE SCALE GENOMIC DNA]</scope>
    <source>
        <strain evidence="5">sapolanicus</strain>
    </source>
</reference>
<dbReference type="HOGENOM" id="CLU_070037_0_0_9"/>
<evidence type="ECO:0000313" key="5">
    <source>
        <dbReference type="Proteomes" id="UP000007434"/>
    </source>
</evidence>
<protein>
    <recommendedName>
        <fullName evidence="6">S-adenosyl-L-methionine-dependent methyltransferase</fullName>
    </recommendedName>
</protein>
<dbReference type="OrthoDB" id="9806164at2"/>
<evidence type="ECO:0008006" key="6">
    <source>
        <dbReference type="Google" id="ProtNLM"/>
    </source>
</evidence>
<dbReference type="Proteomes" id="UP000007434">
    <property type="component" value="Chromosome"/>
</dbReference>
<keyword evidence="3" id="KW-1133">Transmembrane helix</keyword>
<gene>
    <name evidence="4" type="ordered locus">Halsa_1191</name>
</gene>
<evidence type="ECO:0000256" key="2">
    <source>
        <dbReference type="ARBA" id="ARBA00022679"/>
    </source>
</evidence>
<keyword evidence="1" id="KW-0489">Methyltransferase</keyword>
<dbReference type="GO" id="GO:0032259">
    <property type="term" value="P:methylation"/>
    <property type="evidence" value="ECO:0007669"/>
    <property type="project" value="UniProtKB-KW"/>
</dbReference>
<dbReference type="SUPFAM" id="SSF53335">
    <property type="entry name" value="S-adenosyl-L-methionine-dependent methyltransferases"/>
    <property type="match status" value="1"/>
</dbReference>
<dbReference type="Gene3D" id="3.40.50.150">
    <property type="entry name" value="Vaccinia Virus protein VP39"/>
    <property type="match status" value="1"/>
</dbReference>
<dbReference type="RefSeq" id="WP_013405704.1">
    <property type="nucleotide sequence ID" value="NC_014654.1"/>
</dbReference>
<dbReference type="Pfam" id="PF04072">
    <property type="entry name" value="LCM"/>
    <property type="match status" value="1"/>
</dbReference>
<dbReference type="EMBL" id="CP002304">
    <property type="protein sequence ID" value="ADQ14622.1"/>
    <property type="molecule type" value="Genomic_DNA"/>
</dbReference>
<proteinExistence type="predicted"/>
<accession>E4RK70</accession>
<sequence length="339" mass="39693">MKKNKKDKKLVVRFFEFIVYLIVQIIFIPVTLLGILIISYTKRDHRAKDKFPYELENLSAKVLMHYCNIRSDEESVKLLKNISKNYYYGLILTMAPVIIANNKSEYLPKIVSIPYPENETMFLMPNIKIIQFDKIIKKYKGDYEQIVFVEAGYDTRSFMLTKTENPDIKIFEIDQPKRQKIKLKASEKADISRKNIIFIPMDLKQGVLFESLIEQGFITSQKTLFLLEGLSYYQEEKIVKKILSSIKENCAKESIIVFDFLSRVVEEENIPIDFKFRKKYLGLIEEKLLFSLDIQQNPEARVRDFVEEIGLSLKSYYCGGSKNDNTPNFMAVIELLKTD</sequence>